<dbReference type="Proteomes" id="UP000717624">
    <property type="component" value="Unassembled WGS sequence"/>
</dbReference>
<protein>
    <recommendedName>
        <fullName evidence="3">Spore coat protein</fullName>
    </recommendedName>
</protein>
<accession>A0A938Y1J2</accession>
<keyword evidence="2" id="KW-1185">Reference proteome</keyword>
<organism evidence="1 2">
    <name type="scientific">Brevibacillus fulvus</name>
    <dbReference type="NCBI Taxonomy" id="1125967"/>
    <lineage>
        <taxon>Bacteria</taxon>
        <taxon>Bacillati</taxon>
        <taxon>Bacillota</taxon>
        <taxon>Bacilli</taxon>
        <taxon>Bacillales</taxon>
        <taxon>Paenibacillaceae</taxon>
        <taxon>Brevibacillus</taxon>
    </lineage>
</organism>
<evidence type="ECO:0000313" key="1">
    <source>
        <dbReference type="EMBL" id="MBM7590301.1"/>
    </source>
</evidence>
<sequence>MAKQLAFHETMELTEIMNFKSVCLTKSTVSQALVTDEALRSLLQQDVQTTQRQIGELQGFLS</sequence>
<evidence type="ECO:0000313" key="2">
    <source>
        <dbReference type="Proteomes" id="UP000717624"/>
    </source>
</evidence>
<dbReference type="AlphaFoldDB" id="A0A938Y1J2"/>
<evidence type="ECO:0008006" key="3">
    <source>
        <dbReference type="Google" id="ProtNLM"/>
    </source>
</evidence>
<name>A0A938Y1J2_9BACL</name>
<gene>
    <name evidence="1" type="ORF">JOD01_001905</name>
</gene>
<proteinExistence type="predicted"/>
<comment type="caution">
    <text evidence="1">The sequence shown here is derived from an EMBL/GenBank/DDBJ whole genome shotgun (WGS) entry which is preliminary data.</text>
</comment>
<reference evidence="1" key="1">
    <citation type="submission" date="2021-01" db="EMBL/GenBank/DDBJ databases">
        <title>Genomic Encyclopedia of Type Strains, Phase IV (KMG-IV): sequencing the most valuable type-strain genomes for metagenomic binning, comparative biology and taxonomic classification.</title>
        <authorList>
            <person name="Goeker M."/>
        </authorList>
    </citation>
    <scope>NUCLEOTIDE SEQUENCE</scope>
    <source>
        <strain evidence="1">DSM 25523</strain>
    </source>
</reference>
<dbReference type="RefSeq" id="WP_204518053.1">
    <property type="nucleotide sequence ID" value="NZ_BAABIN010000020.1"/>
</dbReference>
<dbReference type="EMBL" id="JAFBEB010000005">
    <property type="protein sequence ID" value="MBM7590301.1"/>
    <property type="molecule type" value="Genomic_DNA"/>
</dbReference>